<dbReference type="SMART" id="SM00826">
    <property type="entry name" value="PKS_DH"/>
    <property type="match status" value="1"/>
</dbReference>
<dbReference type="Pfam" id="PF16197">
    <property type="entry name" value="KAsynt_C_assoc"/>
    <property type="match status" value="1"/>
</dbReference>
<evidence type="ECO:0000256" key="4">
    <source>
        <dbReference type="ARBA" id="ARBA00023268"/>
    </source>
</evidence>
<dbReference type="InterPro" id="IPR049900">
    <property type="entry name" value="PKS_mFAS_DH"/>
</dbReference>
<dbReference type="InterPro" id="IPR036291">
    <property type="entry name" value="NAD(P)-bd_dom_sf"/>
</dbReference>
<comment type="caution">
    <text evidence="11">The sequence shown here is derived from an EMBL/GenBank/DDBJ whole genome shotgun (WGS) entry which is preliminary data.</text>
</comment>
<dbReference type="SUPFAM" id="SSF51735">
    <property type="entry name" value="NAD(P)-binding Rossmann-fold domains"/>
    <property type="match status" value="2"/>
</dbReference>
<dbReference type="Gene3D" id="3.90.180.10">
    <property type="entry name" value="Medium-chain alcohol dehydrogenases, catalytic domain"/>
    <property type="match status" value="1"/>
</dbReference>
<gene>
    <name evidence="11" type="ORF">HYFRA_00012262</name>
</gene>
<dbReference type="CDD" id="cd05195">
    <property type="entry name" value="enoyl_red"/>
    <property type="match status" value="1"/>
</dbReference>
<feature type="region of interest" description="C-terminal hotdog fold" evidence="5">
    <location>
        <begin position="1185"/>
        <end position="1341"/>
    </location>
</feature>
<dbReference type="InterPro" id="IPR036736">
    <property type="entry name" value="ACP-like_sf"/>
</dbReference>
<dbReference type="GO" id="GO:1901336">
    <property type="term" value="P:lactone biosynthetic process"/>
    <property type="evidence" value="ECO:0007669"/>
    <property type="project" value="UniProtKB-ARBA"/>
</dbReference>
<dbReference type="Proteomes" id="UP000696280">
    <property type="component" value="Unassembled WGS sequence"/>
</dbReference>
<dbReference type="InterPro" id="IPR006162">
    <property type="entry name" value="Ppantetheine_attach_site"/>
</dbReference>
<dbReference type="SUPFAM" id="SSF47336">
    <property type="entry name" value="ACP-like"/>
    <property type="match status" value="1"/>
</dbReference>
<dbReference type="CDD" id="cd00833">
    <property type="entry name" value="PKS"/>
    <property type="match status" value="1"/>
</dbReference>
<evidence type="ECO:0008006" key="13">
    <source>
        <dbReference type="Google" id="ProtNLM"/>
    </source>
</evidence>
<feature type="active site" description="Proton donor; for dehydratase activity" evidence="5">
    <location>
        <position position="1250"/>
    </location>
</feature>
<evidence type="ECO:0000313" key="12">
    <source>
        <dbReference type="Proteomes" id="UP000696280"/>
    </source>
</evidence>
<evidence type="ECO:0000256" key="6">
    <source>
        <dbReference type="SAM" id="Coils"/>
    </source>
</evidence>
<dbReference type="SMART" id="SM00823">
    <property type="entry name" value="PKS_PP"/>
    <property type="match status" value="1"/>
</dbReference>
<evidence type="ECO:0000259" key="8">
    <source>
        <dbReference type="PROSITE" id="PS50075"/>
    </source>
</evidence>
<dbReference type="SUPFAM" id="SSF55048">
    <property type="entry name" value="Probable ACP-binding domain of malonyl-CoA ACP transacylase"/>
    <property type="match status" value="1"/>
</dbReference>
<dbReference type="InterPro" id="IPR001227">
    <property type="entry name" value="Ac_transferase_dom_sf"/>
</dbReference>
<dbReference type="SMART" id="SM00825">
    <property type="entry name" value="PKS_KS"/>
    <property type="match status" value="1"/>
</dbReference>
<dbReference type="InterPro" id="IPR020843">
    <property type="entry name" value="ER"/>
</dbReference>
<feature type="compositionally biased region" description="Polar residues" evidence="7">
    <location>
        <begin position="17"/>
        <end position="34"/>
    </location>
</feature>
<feature type="region of interest" description="N-terminal hotdog fold" evidence="5">
    <location>
        <begin position="1021"/>
        <end position="1156"/>
    </location>
</feature>
<reference evidence="11" key="1">
    <citation type="submission" date="2021-07" db="EMBL/GenBank/DDBJ databases">
        <authorList>
            <person name="Durling M."/>
        </authorList>
    </citation>
    <scope>NUCLEOTIDE SEQUENCE</scope>
</reference>
<feature type="domain" description="PKS/mFAS DH" evidence="10">
    <location>
        <begin position="1021"/>
        <end position="1341"/>
    </location>
</feature>
<dbReference type="Pfam" id="PF00109">
    <property type="entry name" value="ketoacyl-synt"/>
    <property type="match status" value="1"/>
</dbReference>
<dbReference type="EMBL" id="CAJVRL010000072">
    <property type="protein sequence ID" value="CAG8956718.1"/>
    <property type="molecule type" value="Genomic_DNA"/>
</dbReference>
<dbReference type="InterPro" id="IPR016035">
    <property type="entry name" value="Acyl_Trfase/lysoPLipase"/>
</dbReference>
<dbReference type="InterPro" id="IPR013968">
    <property type="entry name" value="PKS_KR"/>
</dbReference>
<dbReference type="InterPro" id="IPR014043">
    <property type="entry name" value="Acyl_transferase_dom"/>
</dbReference>
<dbReference type="SMART" id="SM00827">
    <property type="entry name" value="PKS_AT"/>
    <property type="match status" value="1"/>
</dbReference>
<proteinExistence type="predicted"/>
<dbReference type="SMART" id="SM00822">
    <property type="entry name" value="PKS_KR"/>
    <property type="match status" value="1"/>
</dbReference>
<dbReference type="PROSITE" id="PS52004">
    <property type="entry name" value="KS3_2"/>
    <property type="match status" value="1"/>
</dbReference>
<evidence type="ECO:0000259" key="10">
    <source>
        <dbReference type="PROSITE" id="PS52019"/>
    </source>
</evidence>
<feature type="region of interest" description="Disordered" evidence="7">
    <location>
        <begin position="1"/>
        <end position="95"/>
    </location>
</feature>
<dbReference type="Gene3D" id="1.10.1200.10">
    <property type="entry name" value="ACP-like"/>
    <property type="match status" value="1"/>
</dbReference>
<dbReference type="Pfam" id="PF14765">
    <property type="entry name" value="PS-DH"/>
    <property type="match status" value="1"/>
</dbReference>
<feature type="domain" description="Carrier" evidence="8">
    <location>
        <begin position="2211"/>
        <end position="2288"/>
    </location>
</feature>
<evidence type="ECO:0000256" key="7">
    <source>
        <dbReference type="SAM" id="MobiDB-lite"/>
    </source>
</evidence>
<keyword evidence="12" id="KW-1185">Reference proteome</keyword>
<dbReference type="GO" id="GO:0006633">
    <property type="term" value="P:fatty acid biosynthetic process"/>
    <property type="evidence" value="ECO:0007669"/>
    <property type="project" value="TreeGrafter"/>
</dbReference>
<dbReference type="GO" id="GO:0004312">
    <property type="term" value="F:fatty acid synthase activity"/>
    <property type="evidence" value="ECO:0007669"/>
    <property type="project" value="TreeGrafter"/>
</dbReference>
<dbReference type="InterPro" id="IPR042104">
    <property type="entry name" value="PKS_dehydratase_sf"/>
</dbReference>
<evidence type="ECO:0000313" key="11">
    <source>
        <dbReference type="EMBL" id="CAG8956718.1"/>
    </source>
</evidence>
<dbReference type="InterPro" id="IPR032821">
    <property type="entry name" value="PKS_assoc"/>
</dbReference>
<evidence type="ECO:0000256" key="5">
    <source>
        <dbReference type="PROSITE-ProRule" id="PRU01363"/>
    </source>
</evidence>
<dbReference type="Pfam" id="PF00698">
    <property type="entry name" value="Acyl_transf_1"/>
    <property type="match status" value="1"/>
</dbReference>
<dbReference type="OrthoDB" id="329835at2759"/>
<organism evidence="11 12">
    <name type="scientific">Hymenoscyphus fraxineus</name>
    <dbReference type="NCBI Taxonomy" id="746836"/>
    <lineage>
        <taxon>Eukaryota</taxon>
        <taxon>Fungi</taxon>
        <taxon>Dikarya</taxon>
        <taxon>Ascomycota</taxon>
        <taxon>Pezizomycotina</taxon>
        <taxon>Leotiomycetes</taxon>
        <taxon>Helotiales</taxon>
        <taxon>Helotiaceae</taxon>
        <taxon>Hymenoscyphus</taxon>
    </lineage>
</organism>
<dbReference type="InterPro" id="IPR049552">
    <property type="entry name" value="PKS_DH_N"/>
</dbReference>
<dbReference type="GO" id="GO:0044550">
    <property type="term" value="P:secondary metabolite biosynthetic process"/>
    <property type="evidence" value="ECO:0007669"/>
    <property type="project" value="UniProtKB-ARBA"/>
</dbReference>
<dbReference type="FunFam" id="3.40.50.720:FF:000209">
    <property type="entry name" value="Polyketide synthase Pks12"/>
    <property type="match status" value="1"/>
</dbReference>
<dbReference type="GO" id="GO:0016491">
    <property type="term" value="F:oxidoreductase activity"/>
    <property type="evidence" value="ECO:0007669"/>
    <property type="project" value="InterPro"/>
</dbReference>
<dbReference type="Pfam" id="PF23297">
    <property type="entry name" value="ACP_SdgA_C"/>
    <property type="match status" value="1"/>
</dbReference>
<evidence type="ECO:0000256" key="2">
    <source>
        <dbReference type="ARBA" id="ARBA00022553"/>
    </source>
</evidence>
<dbReference type="InterPro" id="IPR009081">
    <property type="entry name" value="PP-bd_ACP"/>
</dbReference>
<evidence type="ECO:0000256" key="1">
    <source>
        <dbReference type="ARBA" id="ARBA00022450"/>
    </source>
</evidence>
<keyword evidence="2" id="KW-0597">Phosphoprotein</keyword>
<dbReference type="PROSITE" id="PS00012">
    <property type="entry name" value="PHOSPHOPANTETHEINE"/>
    <property type="match status" value="1"/>
</dbReference>
<dbReference type="PANTHER" id="PTHR43775">
    <property type="entry name" value="FATTY ACID SYNTHASE"/>
    <property type="match status" value="1"/>
</dbReference>
<dbReference type="SMART" id="SM00829">
    <property type="entry name" value="PKS_ER"/>
    <property type="match status" value="1"/>
</dbReference>
<dbReference type="InterPro" id="IPR020806">
    <property type="entry name" value="PKS_PP-bd"/>
</dbReference>
<dbReference type="Pfam" id="PF21089">
    <property type="entry name" value="PKS_DH_N"/>
    <property type="match status" value="1"/>
</dbReference>
<feature type="region of interest" description="Disordered" evidence="7">
    <location>
        <begin position="2479"/>
        <end position="2539"/>
    </location>
</feature>
<name>A0A9N9L1T7_9HELO</name>
<dbReference type="Gene3D" id="3.40.366.10">
    <property type="entry name" value="Malonyl-Coenzyme A Acyl Carrier Protein, domain 2"/>
    <property type="match status" value="1"/>
</dbReference>
<dbReference type="Pfam" id="PF02801">
    <property type="entry name" value="Ketoacyl-synt_C"/>
    <property type="match status" value="1"/>
</dbReference>
<feature type="compositionally biased region" description="Basic and acidic residues" evidence="7">
    <location>
        <begin position="2419"/>
        <end position="2436"/>
    </location>
</feature>
<keyword evidence="1" id="KW-0596">Phosphopantetheine</keyword>
<dbReference type="Gene3D" id="3.40.47.10">
    <property type="match status" value="1"/>
</dbReference>
<feature type="compositionally biased region" description="Low complexity" evidence="7">
    <location>
        <begin position="81"/>
        <end position="95"/>
    </location>
</feature>
<dbReference type="InterPro" id="IPR016039">
    <property type="entry name" value="Thiolase-like"/>
</dbReference>
<dbReference type="InterPro" id="IPR050091">
    <property type="entry name" value="PKS_NRPS_Biosynth_Enz"/>
</dbReference>
<protein>
    <recommendedName>
        <fullName evidence="13">Polyketide synthase</fullName>
    </recommendedName>
</protein>
<dbReference type="PROSITE" id="PS50075">
    <property type="entry name" value="CARRIER"/>
    <property type="match status" value="1"/>
</dbReference>
<dbReference type="SUPFAM" id="SSF53901">
    <property type="entry name" value="Thiolase-like"/>
    <property type="match status" value="1"/>
</dbReference>
<dbReference type="InterPro" id="IPR011032">
    <property type="entry name" value="GroES-like_sf"/>
</dbReference>
<dbReference type="Pfam" id="PF08659">
    <property type="entry name" value="KR"/>
    <property type="match status" value="1"/>
</dbReference>
<keyword evidence="6" id="KW-0175">Coiled coil</keyword>
<dbReference type="InterPro" id="IPR049551">
    <property type="entry name" value="PKS_DH_C"/>
</dbReference>
<dbReference type="PANTHER" id="PTHR43775:SF13">
    <property type="entry name" value="POLYKETIDE SYNTHASE 1"/>
    <property type="match status" value="1"/>
</dbReference>
<dbReference type="InterPro" id="IPR014030">
    <property type="entry name" value="Ketoacyl_synth_N"/>
</dbReference>
<dbReference type="InterPro" id="IPR020841">
    <property type="entry name" value="PKS_Beta-ketoAc_synthase_dom"/>
</dbReference>
<dbReference type="Pfam" id="PF13602">
    <property type="entry name" value="ADH_zinc_N_2"/>
    <property type="match status" value="1"/>
</dbReference>
<feature type="compositionally biased region" description="Polar residues" evidence="7">
    <location>
        <begin position="2500"/>
        <end position="2517"/>
    </location>
</feature>
<feature type="active site" description="Proton acceptor; for dehydratase activity" evidence="5">
    <location>
        <position position="1053"/>
    </location>
</feature>
<dbReference type="Gene3D" id="3.10.129.110">
    <property type="entry name" value="Polyketide synthase dehydratase"/>
    <property type="match status" value="1"/>
</dbReference>
<dbReference type="InterPro" id="IPR013154">
    <property type="entry name" value="ADH-like_N"/>
</dbReference>
<dbReference type="PROSITE" id="PS52019">
    <property type="entry name" value="PKS_MFAS_DH"/>
    <property type="match status" value="1"/>
</dbReference>
<sequence length="2539" mass="274327">MAPSAIPEIPASDGGSPPQQMQSEGETNGSSSHAANDHAVENGVPKTLANDHAVENGLPKTPANDHAVENGVPNPSQSTPNEGSTIEGNTGEGNTTMPAAMEIAIVGMGVRLPGSVTGPDEFWELCSRVRSGWSPIPKERFNHETFHHPNPDKIGCYNPRGGHFLSEDIGLFDAPFFNLTEKEAISLDPQQRLLLECTYEALENGGITKKHIEGENVGVYVGGSFADYELRNCRDTDTAPMYQATGCAASLLANRISYYFGLSGPSFTCDTACSSSLTALHLACQSIQSGESKQAIVASCHLNLLPDYFIIMSMQSLFSDEGKSYAFDHRGSGFGRGEGVGCVILKPLADAIEDGDAIRAVIRGTGINQDGRTKGITMPSGDAQVALMKSVYEKSGLDPTETGYIEAHGTGTKVGDPIEATAIHSVFGEGRTKRQPLFIGSVKSNIGHLEGASGVVSVIKTAMMLERGFILPNAGFEKGNPKIPFDEWGMKVAISQRPWPRGKKYASVNNFGFGGANAHAILARPPALVKMVTSGTNDSSATGTKSIPKRIFVLSANDRPALENQMTALTVYLEQRPEVFQNSLLSNLAYTLGQRRTALAYKLAIPARSSAELIPALATSSITQFRSTTEPRIGFVFTGQGAQWHAMGRELLDAYPVFASTMERIDKCLASLGAEFSLLEELSKDAQSSRVSDAQISQPACTAIQLAMTDLFKSWGISPIAVAGHSSGEIGAAYATGSLGLEACVAIAYFRGQMIVSLKKQFPEQKGAMMAVGGSAEDIRPLLESLKEGRATIACINSPSSITASGDDNAISELQDLIEEKQMFNRKLRVDTAYHSHHMELVADEYMATIRNITPEDISGVTFHSSLLGNKVETTELGPEYWVKNLTSTVRFSEAVTSMIQSIDEASSFGVDFIIEIGPHAALEGPVKQILKAIGGNATKIPYGSALIRNKDAVDTTLDLAGTLFTKGAPIDFGAINFPIPGTKNPIVLTNLPKYQWNHSKRYWHESRIAENHVSRRFARNDLVGNLAVYSNDLEPTWRNILRADDMPWMRHHKMQDMTVYPMAGYIAMAMEAAQQRAIMRNVSFDKFELREFTVSRPLVIHEGADVEVNISLRAHAEGTRSSSDTWDEFRIFSWDKDRSWIEHCRGLISVQKSQDGNVVNGAQLTLDAKNDLMARISKITQRSTTDVKAGDMYDALTAAGADYGEMFRGMENCRASNNTAVAELIIPNTASIMPHGHEPDMIIHPAVLDQFIQAVWPIFGAGRDGLGVLYMPSFVQSISISTGITRASGDRLNLYASGTPTPEHPVPTKLDLFATAIDGNDALISMDSLVMTPVFDGSNHSSSIANRELCYKTEWEIIPSKEEASKEDEKAAVDTPSEVIDTPVVIICHETTQQELVTEFVSLLEKVTKQTPEIGSLGTVSTEGKICIVLSELEKPVISNMDSETFQYVQQMTTSASGILWAVRGAYTSSENPDAEMVIGMARSVRSETLLKFVTLDLGTTPQISTSGTAETIFKVLKNTFSPDSPSIGVDMEYQEREGELLVPRIVDDADMNKFVHQETATESLALIPDLQPFSQPGRPLKIAIETPGALDTLYFVDDLAVGSALPDYEVEIEVKATSMNFKDIMISMGQLTSNYIGVECAGVISAVGSKVTDLAVGDRVCAMSEGAYATYTRCLGTSVQKISDSMSFEDASTIPVIFCTAFYSLFDLGRLVKDETVLIHAAAGGVGQAAIMLCKMIGAEIFATVGSVAKKEFLMKEYGIPEDHIFYSRNTSFAKSIKRSTNGQGVDLVLNSLAGDQLRETWDSLAHFGRFIEIGKRDIVSNSRLEMARFEHNAMFASVDLTVVAAERPKIMKRLLKDVFDLVGQGVLKPISPITVFPISDVESAFRTLQGGKIMGKIVIVPKSDCQVKAIPARIPNNLLKSDASYVIIGGTGGLGRSMSRWMMSKGARSIVLLSRSGSATGKVAELITEAAELGATITVLPCDVASKEAVDRLISTDLVSLPPIRGVIHAAMVLDDVLFEKMVFSQWDSVVKAKVAGAWNFHNALLATSTDLDFFIALSSAAGTVGNRGQAAYAAANTFLNAFCQYRNRLGLPASSIDLAAVSDVGYLAENASRAAEVAENLGSETISEVEVLALIAAAITGRMQTTCRNHAITGLKISPEDQDPFWVDEARFSHLKSAAAALSAASDAPSANISLSAALKQAKSHEKALNVVIDGLITKVSAVLMVPKEEMDASKPIVAYGLDSLVAIEIRNWITRELESSLQVLELLTSSSIRALGETILSKSKLVDLSKFAVETEEGEVVKEIEAEEKPEVKNPENPENPEVEVKKIAVEVIKAEVEEKKIEIEEKKLELEEKEVELEEKEVELGEKEIELEEKEVELEEKQTQLEEAKPAVVEAVKEEPASITKTIPAEVIEPSKETKPEVVKAAKEEPSSITETIPTEVVNPSKENIVLGATTSPLQPSLQSLNDLLSTTKVVSETPPVDHSEAKHIPPPTTYVNGSSTSSETARSGDSSPIEGSLASSSVDGHVPMDVHI</sequence>
<dbReference type="InterPro" id="IPR016036">
    <property type="entry name" value="Malonyl_transacylase_ACP-bd"/>
</dbReference>
<dbReference type="Pfam" id="PF08240">
    <property type="entry name" value="ADH_N"/>
    <property type="match status" value="1"/>
</dbReference>
<dbReference type="SUPFAM" id="SSF50129">
    <property type="entry name" value="GroES-like"/>
    <property type="match status" value="1"/>
</dbReference>
<dbReference type="SUPFAM" id="SSF52151">
    <property type="entry name" value="FabD/lysophospholipase-like"/>
    <property type="match status" value="1"/>
</dbReference>
<dbReference type="Gene3D" id="3.40.50.720">
    <property type="entry name" value="NAD(P)-binding Rossmann-like Domain"/>
    <property type="match status" value="2"/>
</dbReference>
<keyword evidence="3" id="KW-0808">Transferase</keyword>
<dbReference type="InterPro" id="IPR057326">
    <property type="entry name" value="KR_dom"/>
</dbReference>
<feature type="coiled-coil region" evidence="6">
    <location>
        <begin position="2335"/>
        <end position="2397"/>
    </location>
</feature>
<keyword evidence="4" id="KW-0511">Multifunctional enzyme</keyword>
<dbReference type="Gene3D" id="3.30.70.3290">
    <property type="match status" value="1"/>
</dbReference>
<evidence type="ECO:0000256" key="3">
    <source>
        <dbReference type="ARBA" id="ARBA00022679"/>
    </source>
</evidence>
<dbReference type="InterPro" id="IPR020807">
    <property type="entry name" value="PKS_DH"/>
</dbReference>
<dbReference type="InterPro" id="IPR014031">
    <property type="entry name" value="Ketoacyl_synth_C"/>
</dbReference>
<feature type="region of interest" description="Disordered" evidence="7">
    <location>
        <begin position="2398"/>
        <end position="2446"/>
    </location>
</feature>
<dbReference type="GO" id="GO:0031177">
    <property type="term" value="F:phosphopantetheine binding"/>
    <property type="evidence" value="ECO:0007669"/>
    <property type="project" value="InterPro"/>
</dbReference>
<evidence type="ECO:0000259" key="9">
    <source>
        <dbReference type="PROSITE" id="PS52004"/>
    </source>
</evidence>
<accession>A0A9N9L1T7</accession>
<dbReference type="FunFam" id="3.40.366.10:FF:000002">
    <property type="entry name" value="Probable polyketide synthase 2"/>
    <property type="match status" value="1"/>
</dbReference>
<feature type="domain" description="Ketosynthase family 3 (KS3)" evidence="9">
    <location>
        <begin position="100"/>
        <end position="524"/>
    </location>
</feature>